<keyword evidence="3" id="KW-1185">Reference proteome</keyword>
<dbReference type="EMBL" id="CAXLJM020000015">
    <property type="protein sequence ID" value="CAL8081706.1"/>
    <property type="molecule type" value="Genomic_DNA"/>
</dbReference>
<keyword evidence="1" id="KW-0175">Coiled coil</keyword>
<dbReference type="Proteomes" id="UP001642540">
    <property type="component" value="Unassembled WGS sequence"/>
</dbReference>
<proteinExistence type="predicted"/>
<comment type="caution">
    <text evidence="2">The sequence shown here is derived from an EMBL/GenBank/DDBJ whole genome shotgun (WGS) entry which is preliminary data.</text>
</comment>
<gene>
    <name evidence="2" type="ORF">ODALV1_LOCUS4997</name>
</gene>
<evidence type="ECO:0000313" key="2">
    <source>
        <dbReference type="EMBL" id="CAL8081706.1"/>
    </source>
</evidence>
<name>A0ABP1PXX3_9HEXA</name>
<organism evidence="2 3">
    <name type="scientific">Orchesella dallaii</name>
    <dbReference type="NCBI Taxonomy" id="48710"/>
    <lineage>
        <taxon>Eukaryota</taxon>
        <taxon>Metazoa</taxon>
        <taxon>Ecdysozoa</taxon>
        <taxon>Arthropoda</taxon>
        <taxon>Hexapoda</taxon>
        <taxon>Collembola</taxon>
        <taxon>Entomobryomorpha</taxon>
        <taxon>Entomobryoidea</taxon>
        <taxon>Orchesellidae</taxon>
        <taxon>Orchesellinae</taxon>
        <taxon>Orchesella</taxon>
    </lineage>
</organism>
<feature type="coiled-coil region" evidence="1">
    <location>
        <begin position="66"/>
        <end position="111"/>
    </location>
</feature>
<protein>
    <submittedName>
        <fullName evidence="2">Uncharacterized protein</fullName>
    </submittedName>
</protein>
<reference evidence="2 3" key="1">
    <citation type="submission" date="2024-08" db="EMBL/GenBank/DDBJ databases">
        <authorList>
            <person name="Cucini C."/>
            <person name="Frati F."/>
        </authorList>
    </citation>
    <scope>NUCLEOTIDE SEQUENCE [LARGE SCALE GENOMIC DNA]</scope>
</reference>
<accession>A0ABP1PXX3</accession>
<evidence type="ECO:0000256" key="1">
    <source>
        <dbReference type="SAM" id="Coils"/>
    </source>
</evidence>
<evidence type="ECO:0000313" key="3">
    <source>
        <dbReference type="Proteomes" id="UP001642540"/>
    </source>
</evidence>
<sequence length="146" mass="17062">MDRAKEFLKSLKNGAPSGACGTIGTGHGSAVDWKQEYDNLRNEVEIYKRWVQSETAAELAGVELRWSQLQKEAETMKRTLESENRDLSRQKTSLERQVTALREELEETRLISHEQIKHATTMKRQLQETCTTLELKWKKKRRSYQH</sequence>